<dbReference type="OrthoDB" id="656843at2"/>
<reference evidence="3 4" key="1">
    <citation type="submission" date="2016-10" db="EMBL/GenBank/DDBJ databases">
        <authorList>
            <person name="de Groot N.N."/>
        </authorList>
    </citation>
    <scope>NUCLEOTIDE SEQUENCE [LARGE SCALE GENOMIC DNA]</scope>
    <source>
        <strain evidence="3 4">DSM 527</strain>
    </source>
</reference>
<feature type="coiled-coil region" evidence="1">
    <location>
        <begin position="125"/>
        <end position="159"/>
    </location>
</feature>
<dbReference type="Pfam" id="PF17561">
    <property type="entry name" value="TssO"/>
    <property type="match status" value="1"/>
</dbReference>
<protein>
    <recommendedName>
        <fullName evidence="5">Type VI secretion system transmembrane protein TssO</fullName>
    </recommendedName>
</protein>
<dbReference type="InterPro" id="IPR039449">
    <property type="entry name" value="TssO"/>
</dbReference>
<proteinExistence type="predicted"/>
<evidence type="ECO:0008006" key="5">
    <source>
        <dbReference type="Google" id="ProtNLM"/>
    </source>
</evidence>
<accession>A0A1G7R9T8</accession>
<keyword evidence="1" id="KW-0175">Coiled coil</keyword>
<gene>
    <name evidence="3" type="ORF">SAMN04488121_103384</name>
</gene>
<keyword evidence="2" id="KW-1133">Transmembrane helix</keyword>
<evidence type="ECO:0000256" key="2">
    <source>
        <dbReference type="SAM" id="Phobius"/>
    </source>
</evidence>
<dbReference type="RefSeq" id="WP_089832890.1">
    <property type="nucleotide sequence ID" value="NZ_FNBN01000003.1"/>
</dbReference>
<sequence>MRVLNKQERTVAFLWFLLFFVITVGLFVLAVFFNYQVPSRENTALRKQLSSFRQEQAFQGDFLQKMEKVKNNLDSINLPNQNANYMDQVIAQDLVNMRNTIPKESVTHYGLYNNIIQNLLSIQQSKQQMRGLQNAQQTIAELKEKIADLNRELETTRNELDYNRQIMRSR</sequence>
<dbReference type="Proteomes" id="UP000199045">
    <property type="component" value="Unassembled WGS sequence"/>
</dbReference>
<feature type="transmembrane region" description="Helical" evidence="2">
    <location>
        <begin position="12"/>
        <end position="33"/>
    </location>
</feature>
<evidence type="ECO:0000313" key="4">
    <source>
        <dbReference type="Proteomes" id="UP000199045"/>
    </source>
</evidence>
<evidence type="ECO:0000313" key="3">
    <source>
        <dbReference type="EMBL" id="SDG07538.1"/>
    </source>
</evidence>
<keyword evidence="2" id="KW-0812">Transmembrane</keyword>
<dbReference type="STRING" id="104663.SAMN04488121_103384"/>
<dbReference type="AlphaFoldDB" id="A0A1G7R9T8"/>
<organism evidence="3 4">
    <name type="scientific">Chitinophaga filiformis</name>
    <name type="common">Myxococcus filiformis</name>
    <name type="synonym">Flexibacter filiformis</name>
    <dbReference type="NCBI Taxonomy" id="104663"/>
    <lineage>
        <taxon>Bacteria</taxon>
        <taxon>Pseudomonadati</taxon>
        <taxon>Bacteroidota</taxon>
        <taxon>Chitinophagia</taxon>
        <taxon>Chitinophagales</taxon>
        <taxon>Chitinophagaceae</taxon>
        <taxon>Chitinophaga</taxon>
    </lineage>
</organism>
<evidence type="ECO:0000256" key="1">
    <source>
        <dbReference type="SAM" id="Coils"/>
    </source>
</evidence>
<dbReference type="EMBL" id="FNBN01000003">
    <property type="protein sequence ID" value="SDG07538.1"/>
    <property type="molecule type" value="Genomic_DNA"/>
</dbReference>
<name>A0A1G7R9T8_CHIFI</name>
<keyword evidence="2" id="KW-0472">Membrane</keyword>